<evidence type="ECO:0000313" key="4">
    <source>
        <dbReference type="Proteomes" id="UP000270988"/>
    </source>
</evidence>
<reference evidence="3 4" key="1">
    <citation type="submission" date="2018-12" db="EMBL/GenBank/DDBJ databases">
        <authorList>
            <consortium name="Pathogen Informatics"/>
        </authorList>
    </citation>
    <scope>NUCLEOTIDE SEQUENCE [LARGE SCALE GENOMIC DNA]</scope>
    <source>
        <strain evidence="3 4">NCTC10918</strain>
    </source>
</reference>
<protein>
    <submittedName>
        <fullName evidence="3">Transcriptional regulator, Acidobacterial, PadR-family</fullName>
    </submittedName>
</protein>
<proteinExistence type="predicted"/>
<accession>A0A3S5BUV0</accession>
<evidence type="ECO:0000259" key="1">
    <source>
        <dbReference type="Pfam" id="PF03551"/>
    </source>
</evidence>
<dbReference type="InterPro" id="IPR005149">
    <property type="entry name" value="Tscrpt_reg_PadR_N"/>
</dbReference>
<sequence>MGMELKHAILGLLSIQPMSGYDLNRAFSNTVAHFWYADQSQIYRTLDKLTANKAITTKVIHQEGKPDRKVHSLTTTGRAELEDWLTSPLEQERFKEPFMARLFFAANLTYTEVVQLLTEREKQVEHKLRSLKTLDVQAEDLASTLRAATLRKGIIETEAELAWIQQTRESITRFSPPSKEE</sequence>
<dbReference type="InterPro" id="IPR018309">
    <property type="entry name" value="Tscrpt_reg_PadR_C"/>
</dbReference>
<dbReference type="Pfam" id="PF03551">
    <property type="entry name" value="PadR"/>
    <property type="match status" value="1"/>
</dbReference>
<name>A0A3S5BUV0_9MICC</name>
<evidence type="ECO:0000259" key="2">
    <source>
        <dbReference type="Pfam" id="PF10400"/>
    </source>
</evidence>
<dbReference type="InterPro" id="IPR036388">
    <property type="entry name" value="WH-like_DNA-bd_sf"/>
</dbReference>
<gene>
    <name evidence="3" type="ORF">NCTC10918_01207</name>
</gene>
<dbReference type="PANTHER" id="PTHR43252:SF6">
    <property type="entry name" value="NEGATIVE TRANSCRIPTION REGULATOR PADR"/>
    <property type="match status" value="1"/>
</dbReference>
<dbReference type="Proteomes" id="UP000270988">
    <property type="component" value="Chromosome"/>
</dbReference>
<dbReference type="Gene3D" id="6.10.140.190">
    <property type="match status" value="1"/>
</dbReference>
<dbReference type="AlphaFoldDB" id="A0A3S5BUV0"/>
<dbReference type="EMBL" id="LR134521">
    <property type="protein sequence ID" value="VEJ29935.1"/>
    <property type="molecule type" value="Genomic_DNA"/>
</dbReference>
<organism evidence="3 4">
    <name type="scientific">Rothia dentocariosa</name>
    <dbReference type="NCBI Taxonomy" id="2047"/>
    <lineage>
        <taxon>Bacteria</taxon>
        <taxon>Bacillati</taxon>
        <taxon>Actinomycetota</taxon>
        <taxon>Actinomycetes</taxon>
        <taxon>Micrococcales</taxon>
        <taxon>Micrococcaceae</taxon>
        <taxon>Rothia</taxon>
    </lineage>
</organism>
<evidence type="ECO:0000313" key="3">
    <source>
        <dbReference type="EMBL" id="VEJ29935.1"/>
    </source>
</evidence>
<dbReference type="SUPFAM" id="SSF46785">
    <property type="entry name" value="Winged helix' DNA-binding domain"/>
    <property type="match status" value="1"/>
</dbReference>
<dbReference type="Pfam" id="PF10400">
    <property type="entry name" value="Vir_act_alpha_C"/>
    <property type="match status" value="1"/>
</dbReference>
<feature type="domain" description="Transcription regulator PadR C-terminal" evidence="2">
    <location>
        <begin position="95"/>
        <end position="170"/>
    </location>
</feature>
<dbReference type="PANTHER" id="PTHR43252">
    <property type="entry name" value="TRANSCRIPTIONAL REGULATOR YQJI"/>
    <property type="match status" value="1"/>
</dbReference>
<feature type="domain" description="Transcription regulator PadR N-terminal" evidence="1">
    <location>
        <begin position="9"/>
        <end position="82"/>
    </location>
</feature>
<dbReference type="Gene3D" id="1.10.10.10">
    <property type="entry name" value="Winged helix-like DNA-binding domain superfamily/Winged helix DNA-binding domain"/>
    <property type="match status" value="1"/>
</dbReference>
<dbReference type="InterPro" id="IPR036390">
    <property type="entry name" value="WH_DNA-bd_sf"/>
</dbReference>